<dbReference type="EMBL" id="JBJUIK010000002">
    <property type="protein sequence ID" value="KAL3536059.1"/>
    <property type="molecule type" value="Genomic_DNA"/>
</dbReference>
<comment type="caution">
    <text evidence="3">The sequence shown here is derived from an EMBL/GenBank/DDBJ whole genome shotgun (WGS) entry which is preliminary data.</text>
</comment>
<proteinExistence type="inferred from homology"/>
<organism evidence="3 4">
    <name type="scientific">Cinchona calisaya</name>
    <dbReference type="NCBI Taxonomy" id="153742"/>
    <lineage>
        <taxon>Eukaryota</taxon>
        <taxon>Viridiplantae</taxon>
        <taxon>Streptophyta</taxon>
        <taxon>Embryophyta</taxon>
        <taxon>Tracheophyta</taxon>
        <taxon>Spermatophyta</taxon>
        <taxon>Magnoliopsida</taxon>
        <taxon>eudicotyledons</taxon>
        <taxon>Gunneridae</taxon>
        <taxon>Pentapetalae</taxon>
        <taxon>asterids</taxon>
        <taxon>lamiids</taxon>
        <taxon>Gentianales</taxon>
        <taxon>Rubiaceae</taxon>
        <taxon>Cinchonoideae</taxon>
        <taxon>Cinchoneae</taxon>
        <taxon>Cinchona</taxon>
    </lineage>
</organism>
<dbReference type="Proteomes" id="UP001630127">
    <property type="component" value="Unassembled WGS sequence"/>
</dbReference>
<dbReference type="Gene3D" id="3.40.50.720">
    <property type="entry name" value="NAD(P)-binding Rossmann-like Domain"/>
    <property type="match status" value="1"/>
</dbReference>
<keyword evidence="4" id="KW-1185">Reference proteome</keyword>
<protein>
    <recommendedName>
        <fullName evidence="5">Secoisolariciresinol dehydrogenase</fullName>
    </recommendedName>
</protein>
<dbReference type="PRINTS" id="PR00080">
    <property type="entry name" value="SDRFAMILY"/>
</dbReference>
<dbReference type="NCBIfam" id="NF005559">
    <property type="entry name" value="PRK07231.1"/>
    <property type="match status" value="1"/>
</dbReference>
<sequence>METHSEFSPIFKRLAGKVAIITGGASGIGECTARLFAKQGAQVVIADVQDDLGKSICEEPKSNEFEGNISYVHCDVTKELDVQNAVDMTVSKYGKLDIMFSNAGTAGDNSDNSIADAEYDNVRKIIDVNLFGAIFCAKHAARVMIPAKKGNILFTSSVVSVSHGAVSHTYVATKHAIVGLTKNLCVELGQNGIRVNCIAPFVVATPLMRKWMGGMGKREAEEFVCSTANLKEVILEADDIAEAALYLASDDAKYVSGLNLVVDGGYSTTNVALMEGIKRVMS</sequence>
<dbReference type="PANTHER" id="PTHR43180:SF45">
    <property type="entry name" value="SECOISOLARICIRESINOL DEHYDROGENASE-LIKE ISOFORM X1"/>
    <property type="match status" value="1"/>
</dbReference>
<dbReference type="InterPro" id="IPR036291">
    <property type="entry name" value="NAD(P)-bd_dom_sf"/>
</dbReference>
<dbReference type="PRINTS" id="PR00081">
    <property type="entry name" value="GDHRDH"/>
</dbReference>
<name>A0ABD3AYL0_9GENT</name>
<keyword evidence="2" id="KW-0560">Oxidoreductase</keyword>
<dbReference type="InterPro" id="IPR002347">
    <property type="entry name" value="SDR_fam"/>
</dbReference>
<gene>
    <name evidence="3" type="ORF">ACH5RR_004520</name>
</gene>
<dbReference type="AlphaFoldDB" id="A0ABD3AYL0"/>
<evidence type="ECO:0000256" key="2">
    <source>
        <dbReference type="ARBA" id="ARBA00023002"/>
    </source>
</evidence>
<reference evidence="3 4" key="1">
    <citation type="submission" date="2024-11" db="EMBL/GenBank/DDBJ databases">
        <title>A near-complete genome assembly of Cinchona calisaya.</title>
        <authorList>
            <person name="Lian D.C."/>
            <person name="Zhao X.W."/>
            <person name="Wei L."/>
        </authorList>
    </citation>
    <scope>NUCLEOTIDE SEQUENCE [LARGE SCALE GENOMIC DNA]</scope>
    <source>
        <tissue evidence="3">Nenye</tissue>
    </source>
</reference>
<dbReference type="PANTHER" id="PTHR43180">
    <property type="entry name" value="3-OXOACYL-(ACYL-CARRIER-PROTEIN) REDUCTASE (AFU_ORTHOLOGUE AFUA_6G11210)"/>
    <property type="match status" value="1"/>
</dbReference>
<evidence type="ECO:0000313" key="4">
    <source>
        <dbReference type="Proteomes" id="UP001630127"/>
    </source>
</evidence>
<dbReference type="PROSITE" id="PS00061">
    <property type="entry name" value="ADH_SHORT"/>
    <property type="match status" value="1"/>
</dbReference>
<dbReference type="GO" id="GO:0016616">
    <property type="term" value="F:oxidoreductase activity, acting on the CH-OH group of donors, NAD or NADP as acceptor"/>
    <property type="evidence" value="ECO:0007669"/>
    <property type="project" value="UniProtKB-ARBA"/>
</dbReference>
<dbReference type="SUPFAM" id="SSF51735">
    <property type="entry name" value="NAD(P)-binding Rossmann-fold domains"/>
    <property type="match status" value="1"/>
</dbReference>
<accession>A0ABD3AYL0</accession>
<dbReference type="Pfam" id="PF13561">
    <property type="entry name" value="adh_short_C2"/>
    <property type="match status" value="1"/>
</dbReference>
<comment type="similarity">
    <text evidence="1">Belongs to the short-chain dehydrogenases/reductases (SDR) family.</text>
</comment>
<evidence type="ECO:0008006" key="5">
    <source>
        <dbReference type="Google" id="ProtNLM"/>
    </source>
</evidence>
<evidence type="ECO:0000256" key="1">
    <source>
        <dbReference type="ARBA" id="ARBA00006484"/>
    </source>
</evidence>
<dbReference type="InterPro" id="IPR020904">
    <property type="entry name" value="Sc_DH/Rdtase_CS"/>
</dbReference>
<evidence type="ECO:0000313" key="3">
    <source>
        <dbReference type="EMBL" id="KAL3536059.1"/>
    </source>
</evidence>
<dbReference type="FunFam" id="3.40.50.720:FF:000084">
    <property type="entry name" value="Short-chain dehydrogenase reductase"/>
    <property type="match status" value="1"/>
</dbReference>